<dbReference type="CDD" id="cd01951">
    <property type="entry name" value="lectin_L-type"/>
    <property type="match status" value="1"/>
</dbReference>
<dbReference type="InterPro" id="IPR051136">
    <property type="entry name" value="Intracellular_Lectin-GPT"/>
</dbReference>
<dbReference type="Pfam" id="PF12733">
    <property type="entry name" value="Cadherin-like"/>
    <property type="match status" value="2"/>
</dbReference>
<evidence type="ECO:0000256" key="3">
    <source>
        <dbReference type="ARBA" id="ARBA00022729"/>
    </source>
</evidence>
<proteinExistence type="predicted"/>
<evidence type="ECO:0000313" key="11">
    <source>
        <dbReference type="Proteomes" id="UP001300012"/>
    </source>
</evidence>
<sequence length="2537" mass="269535">MKRKWNNAIILWFTLLLFTAAISLPASTAEAANTVVQDDFTANTNLWNYIGSAQRTSNGLMMLTPSAQNKVGTVWLKQTLAPPYVATFKYWMTGPGPSPSTNVTDGADGIVFMFNKLQNTSPVSGGGMGFEVGNGYGVEFDSYSNEWDPSSNHISLFKSTPDHRVAGSLIGQVKDNTIENNNWHDVKVIVNPGSVQVFMDGSSKVNWTGTLDQTYSGIGFTASTGYYYNTQYIDNVVISKPASVESIISDKQSGTYRIGDVIPIKVKFNDTVTINASAPPQLSMKTGKTAVYAGGSGTNTITFNYTVQQGEYVTDLDYASANALTGGITDSNGFTAVRTLPVPGAAGSLSAAFDLNLDTGSILINNGELRTNTTAVNLQIKPAYSGSIQMSLSNNGGTSWSAWESFAAVKAWNLTTGDGTRTVSVRFKNSAGAVSQVYSATIEQDLTPPAPPSFTPSLTTNTNSDVQLTIHFPADATAARKYKLGASGVYSDYTGPVTIAANTVVYARGQDAFGNWSTEAPYTISNIDKTPPIGSLKFSNDAEITNTLGVTLQLTASDIGVGGIQMQFLYDGESTWSSTWETFSTTKARTLTPTDGSKSISVRFKDGVGNISLIYTKSIILDRTAPLPAALTASPGGAVYTSGNVTMTIVYPSDAVQKQYKLAADGLYDKYTGPFTVNGNKTIYARSMDAAGNMSVETSYTVSNIDTTAPIGSISINGGAAATNNVNAILQLTASDIGVGGITMELSDNGSVWSAPIAFSPSLSRTLASGDGTKTVYIRYKDSLGNTSPVYSDSIMLDTTEPAPAVFTSTPSGHTTGNVSLSIEFPADAVQKQFKLDYSGIYMDYTAPIVLTSNQTIYAKSKDAAGNWSTEAQYNMNKIDRTAPVGAIATSILSGATSNRTITLLLSATDAGAGGIEMQLSNDGEWGSSAWESLQATRSWELSEGDGTKTVYVRFRDSLGNISQPYSSTLVLDRAAPAGPELTASPNEYTSGNVSITITYPLDVVDKKYKLGSAGNLQAYESPLMLSVNEAVYAWGYDAAGNRSLEAYIVISNIDKTAPTGSISVNSGAQVTGNVYSVSGNVYGLGVTGSIYTSLNIWATDSGAGGIQMRFSNDQSTWSDWEHYKPSRSWTLTDVPGIKTVHAQFKDSLGNQSSTVTGSVYYDPAILGAKFTSDLTEYTNENVTVTIDFPLSATSRDYSYDGTTVTQAAYSSSIILNRNTTIVAVSSDGIHPSVTTSYTVNNIDKEAPSASLSIAGIVEGAPTNLSEVRLLLDSKDTGGSNGLQMQFNLSDTAGWTSWENYSASKSWSLLGGDGTKTAQARFRDAAGNVSSIVYASLVLDRVGPEGLLIAAAPTSWTNGSVTIDVYYPADAIIKQIKLGSVGRFAAYTGTLSLTANDIVYARAQDAAGNWSSETQLSIANIDRAAPVGTVKIVDGNGVGLTNQLQVDLLLTATDTGGALMGMMRFSNDSLGWSDWEAYKETKAGWSLIEGDGLKTVYVQYKDTAGNISTDIIQASIILDTLGPAAPVATANQTSYTKDDVRVEIVYPMDAVEKVYRIDLGGYVNYVAPLSITVNGTVYAKGRDAAGNWSAETALNITKIDKTPPTKGTIQINGGAALTKDRQVTLQLTASDGESGVTGMRFSLNGLDWDAWESFTSTKEWSFSVGDGLKKLYVQYRDAVGHEGSDADLAVDSIILDTKGPDPASFSVSASSATKDDVIVTVLYPADSVAESRQYKLGSGSVYNAYAGAISLSVNDVVYAQSMDEAGNRSAEAFIGIDYIDKQAPVGTITIDGNAAQAASYEVVLQLSAIDAGVGGVEMQFSNDGAQWSEWEAYTSLKAWRLPYGAGTKSVFVRYRDSLGNTSEASDSIVIQGDFADVAEDKELLTPDDFLNGNSALDNVLTDLRLPLTGTKGTAISWGTNSLLVSSNGTVERPSFNEADVPVILTATISKNSAFTTKSFPLIVKKINVSDEGTLSQLDTNIGLLTPAFTPDVFDYTVKLSKQTTELELTPVLSNSSASLTINDTATKAVYSNGVVKASELKMGMNDVSLKVTASITGGSHNDYIIHLFKASDEKEIMSFSLSGEVKPAVIDAETGTITATVPYAFDRIGLTAQISVSPDAVMNIDLALARDYSHSFTILVTAQDGTERFWTIETKEAPAELGAPVPILPDKPLTFTNGISLNFNGVTLAPGATMTMEAIEPAVAGTQLVAAGAVAEFTLQGMTLNGEQGVELALPIHSNVDPNQVGLAIFYYNGIAWQEQPSVIRGNTVVTTVYHFSTYGVLTSDNANLSGLAVTDGGVLADAYKQEQKDYMIFVDTLTKSIRLKPATAEAHAKWSVTGAAYMELPGGIVQVQVDQISKLGITVTARDGSTVQTYTLHINRLLAYASSNEAGNEIQLMFREKLAVQPLVGTQFTLVGTTSIVQSAQIMPVAREGTLLTLKLSKPLNDAGQGSVHLFVTNLSTAAGNSFELGAIPVMTPRYVIDLKHQLDKQSDGIGIDDVVSWQRTRADVTLDQQIDKFDLLFLLDLIQPVSSQEVD</sequence>
<dbReference type="Gene3D" id="2.60.40.10">
    <property type="entry name" value="Immunoglobulins"/>
    <property type="match status" value="1"/>
</dbReference>
<dbReference type="Gene3D" id="2.60.120.200">
    <property type="match status" value="1"/>
</dbReference>
<feature type="domain" description="L-type lectin-like" evidence="7">
    <location>
        <begin position="42"/>
        <end position="156"/>
    </location>
</feature>
<evidence type="ECO:0000256" key="4">
    <source>
        <dbReference type="ARBA" id="ARBA00022989"/>
    </source>
</evidence>
<keyword evidence="4" id="KW-1133">Transmembrane helix</keyword>
<gene>
    <name evidence="10" type="ORF">NV381_09300</name>
</gene>
<dbReference type="RefSeq" id="WP_258212995.1">
    <property type="nucleotide sequence ID" value="NZ_JANQBD010000005.1"/>
</dbReference>
<evidence type="ECO:0000259" key="7">
    <source>
        <dbReference type="Pfam" id="PF03388"/>
    </source>
</evidence>
<dbReference type="EMBL" id="JANQBD010000005">
    <property type="protein sequence ID" value="MCR8631397.1"/>
    <property type="molecule type" value="Genomic_DNA"/>
</dbReference>
<dbReference type="InterPro" id="IPR013320">
    <property type="entry name" value="ConA-like_dom_sf"/>
</dbReference>
<evidence type="ECO:0000313" key="10">
    <source>
        <dbReference type="EMBL" id="MCR8631397.1"/>
    </source>
</evidence>
<accession>A0ABT1YDY3</accession>
<organism evidence="10 11">
    <name type="scientific">Paenibacillus radicis</name>
    <name type="common">ex Xue et al. 2023</name>
    <dbReference type="NCBI Taxonomy" id="2972489"/>
    <lineage>
        <taxon>Bacteria</taxon>
        <taxon>Bacillati</taxon>
        <taxon>Bacillota</taxon>
        <taxon>Bacilli</taxon>
        <taxon>Bacillales</taxon>
        <taxon>Paenibacillaceae</taxon>
        <taxon>Paenibacillus</taxon>
    </lineage>
</organism>
<protein>
    <submittedName>
        <fullName evidence="10">Cadherin-like beta sandwich domain-containing protein</fullName>
    </submittedName>
</protein>
<evidence type="ECO:0000256" key="1">
    <source>
        <dbReference type="ARBA" id="ARBA00004479"/>
    </source>
</evidence>
<dbReference type="Proteomes" id="UP001300012">
    <property type="component" value="Unassembled WGS sequence"/>
</dbReference>
<reference evidence="10 11" key="1">
    <citation type="submission" date="2022-08" db="EMBL/GenBank/DDBJ databases">
        <title>Paenibacillus endoradicis sp. nov., Paenibacillus radicibacter sp. nov and Paenibacillus pararadicis sp. nov., three cold-adapted plant growth-promoting bacteria isolated from root of Larix gmelinii in Great Khingan.</title>
        <authorList>
            <person name="Xue H."/>
        </authorList>
    </citation>
    <scope>NUCLEOTIDE SEQUENCE [LARGE SCALE GENOMIC DNA]</scope>
    <source>
        <strain evidence="10 11">N5-1-1-5</strain>
    </source>
</reference>
<comment type="caution">
    <text evidence="10">The sequence shown here is derived from an EMBL/GenBank/DDBJ whole genome shotgun (WGS) entry which is preliminary data.</text>
</comment>
<dbReference type="SUPFAM" id="SSF49899">
    <property type="entry name" value="Concanavalin A-like lectins/glucanases"/>
    <property type="match status" value="1"/>
</dbReference>
<evidence type="ECO:0000256" key="5">
    <source>
        <dbReference type="ARBA" id="ARBA00023136"/>
    </source>
</evidence>
<dbReference type="PANTHER" id="PTHR12223">
    <property type="entry name" value="VESICULAR MANNOSE-BINDING LECTIN"/>
    <property type="match status" value="1"/>
</dbReference>
<feature type="domain" description="Atrophied bacterial Ig" evidence="9">
    <location>
        <begin position="1877"/>
        <end position="1965"/>
    </location>
</feature>
<evidence type="ECO:0000256" key="2">
    <source>
        <dbReference type="ARBA" id="ARBA00022692"/>
    </source>
</evidence>
<feature type="domain" description="Cadherin-like beta-sandwich-like" evidence="8">
    <location>
        <begin position="2301"/>
        <end position="2381"/>
    </location>
</feature>
<keyword evidence="11" id="KW-1185">Reference proteome</keyword>
<comment type="subcellular location">
    <subcellularLocation>
        <location evidence="1">Membrane</location>
        <topology evidence="1">Single-pass type I membrane protein</topology>
    </subcellularLocation>
</comment>
<evidence type="ECO:0000259" key="9">
    <source>
        <dbReference type="Pfam" id="PF20578"/>
    </source>
</evidence>
<dbReference type="Pfam" id="PF20578">
    <property type="entry name" value="aBig_2"/>
    <property type="match status" value="1"/>
</dbReference>
<dbReference type="InterPro" id="IPR013783">
    <property type="entry name" value="Ig-like_fold"/>
</dbReference>
<dbReference type="InterPro" id="IPR056573">
    <property type="entry name" value="Lectin_L-type_dom"/>
</dbReference>
<keyword evidence="2" id="KW-0812">Transmembrane</keyword>
<dbReference type="InterPro" id="IPR005052">
    <property type="entry name" value="Lectin_leg"/>
</dbReference>
<keyword evidence="3 6" id="KW-0732">Signal</keyword>
<feature type="chain" id="PRO_5046781259" evidence="6">
    <location>
        <begin position="32"/>
        <end position="2537"/>
    </location>
</feature>
<feature type="domain" description="Cadherin-like beta-sandwich-like" evidence="8">
    <location>
        <begin position="1979"/>
        <end position="2063"/>
    </location>
</feature>
<dbReference type="Pfam" id="PF03388">
    <property type="entry name" value="Lectin_leg-like"/>
    <property type="match status" value="1"/>
</dbReference>
<evidence type="ECO:0000256" key="6">
    <source>
        <dbReference type="SAM" id="SignalP"/>
    </source>
</evidence>
<name>A0ABT1YDY3_9BACL</name>
<dbReference type="InterPro" id="IPR025883">
    <property type="entry name" value="Cadherin-like_domain"/>
</dbReference>
<feature type="signal peptide" evidence="6">
    <location>
        <begin position="1"/>
        <end position="31"/>
    </location>
</feature>
<keyword evidence="5" id="KW-0472">Membrane</keyword>
<evidence type="ECO:0000259" key="8">
    <source>
        <dbReference type="Pfam" id="PF12733"/>
    </source>
</evidence>
<dbReference type="Gene3D" id="2.60.40.2340">
    <property type="match status" value="1"/>
</dbReference>
<dbReference type="InterPro" id="IPR046780">
    <property type="entry name" value="aBig_2"/>
</dbReference>